<gene>
    <name evidence="2" type="ORF">NK6_7106</name>
</gene>
<protein>
    <submittedName>
        <fullName evidence="2">Uncharacterized protein</fullName>
    </submittedName>
</protein>
<reference evidence="2 3" key="1">
    <citation type="submission" date="2014-11" db="EMBL/GenBank/DDBJ databases">
        <title>Symbiosis island explosion on the genome of extra-slow-growing strains of soybean bradyrhizobia with massive insertion sequences.</title>
        <authorList>
            <person name="Iida T."/>
            <person name="Minamisawa K."/>
        </authorList>
    </citation>
    <scope>NUCLEOTIDE SEQUENCE [LARGE SCALE GENOMIC DNA]</scope>
    <source>
        <strain evidence="2 3">NK6</strain>
    </source>
</reference>
<evidence type="ECO:0000256" key="1">
    <source>
        <dbReference type="SAM" id="MobiDB-lite"/>
    </source>
</evidence>
<dbReference type="EMBL" id="AP014685">
    <property type="protein sequence ID" value="BAR60257.1"/>
    <property type="molecule type" value="Genomic_DNA"/>
</dbReference>
<feature type="region of interest" description="Disordered" evidence="1">
    <location>
        <begin position="16"/>
        <end position="36"/>
    </location>
</feature>
<evidence type="ECO:0000313" key="3">
    <source>
        <dbReference type="Proteomes" id="UP000063308"/>
    </source>
</evidence>
<name>A0A0E4BUH2_9BRAD</name>
<dbReference type="Proteomes" id="UP000063308">
    <property type="component" value="Chromosome"/>
</dbReference>
<proteinExistence type="predicted"/>
<accession>A0A0E4BUH2</accession>
<dbReference type="AlphaFoldDB" id="A0A0E4BUH2"/>
<organism evidence="2 3">
    <name type="scientific">Bradyrhizobium diazoefficiens</name>
    <dbReference type="NCBI Taxonomy" id="1355477"/>
    <lineage>
        <taxon>Bacteria</taxon>
        <taxon>Pseudomonadati</taxon>
        <taxon>Pseudomonadota</taxon>
        <taxon>Alphaproteobacteria</taxon>
        <taxon>Hyphomicrobiales</taxon>
        <taxon>Nitrobacteraceae</taxon>
        <taxon>Bradyrhizobium</taxon>
    </lineage>
</organism>
<sequence length="36" mass="4005">MFTILAEDVVKSSKKLRDDTVSGAGPRRLSTRLRSL</sequence>
<evidence type="ECO:0000313" key="2">
    <source>
        <dbReference type="EMBL" id="BAR60257.1"/>
    </source>
</evidence>